<dbReference type="InterPro" id="IPR009057">
    <property type="entry name" value="Homeodomain-like_sf"/>
</dbReference>
<dbReference type="RefSeq" id="WP_053936874.1">
    <property type="nucleotide sequence ID" value="NZ_LAQT01000003.1"/>
</dbReference>
<proteinExistence type="predicted"/>
<accession>A0A0N0XMH9</accession>
<evidence type="ECO:0000313" key="5">
    <source>
        <dbReference type="Proteomes" id="UP000037939"/>
    </source>
</evidence>
<dbReference type="PANTHER" id="PTHR43436">
    <property type="entry name" value="ARAC-FAMILY TRANSCRIPTIONAL REGULATOR"/>
    <property type="match status" value="1"/>
</dbReference>
<dbReference type="SMART" id="SM00342">
    <property type="entry name" value="HTH_ARAC"/>
    <property type="match status" value="1"/>
</dbReference>
<keyword evidence="2" id="KW-0804">Transcription</keyword>
<dbReference type="AlphaFoldDB" id="A0A0N0XMH9"/>
<comment type="caution">
    <text evidence="4">The sequence shown here is derived from an EMBL/GenBank/DDBJ whole genome shotgun (WGS) entry which is preliminary data.</text>
</comment>
<dbReference type="STRING" id="857265.WG78_06005"/>
<dbReference type="Pfam" id="PF12833">
    <property type="entry name" value="HTH_18"/>
    <property type="match status" value="1"/>
</dbReference>
<keyword evidence="1" id="KW-0805">Transcription regulation</keyword>
<evidence type="ECO:0000313" key="4">
    <source>
        <dbReference type="EMBL" id="KPC54180.1"/>
    </source>
</evidence>
<dbReference type="SUPFAM" id="SSF46689">
    <property type="entry name" value="Homeodomain-like"/>
    <property type="match status" value="2"/>
</dbReference>
<protein>
    <submittedName>
        <fullName evidence="4">Transcriptional activator FtrA</fullName>
    </submittedName>
</protein>
<organism evidence="4 5">
    <name type="scientific">Amantichitinum ursilacus</name>
    <dbReference type="NCBI Taxonomy" id="857265"/>
    <lineage>
        <taxon>Bacteria</taxon>
        <taxon>Pseudomonadati</taxon>
        <taxon>Pseudomonadota</taxon>
        <taxon>Betaproteobacteria</taxon>
        <taxon>Neisseriales</taxon>
        <taxon>Chitinibacteraceae</taxon>
        <taxon>Amantichitinum</taxon>
    </lineage>
</organism>
<dbReference type="GO" id="GO:0003700">
    <property type="term" value="F:DNA-binding transcription factor activity"/>
    <property type="evidence" value="ECO:0007669"/>
    <property type="project" value="InterPro"/>
</dbReference>
<keyword evidence="5" id="KW-1185">Reference proteome</keyword>
<feature type="domain" description="HTH araC/xylS-type" evidence="3">
    <location>
        <begin position="199"/>
        <end position="297"/>
    </location>
</feature>
<dbReference type="Proteomes" id="UP000037939">
    <property type="component" value="Unassembled WGS sequence"/>
</dbReference>
<dbReference type="InterPro" id="IPR018060">
    <property type="entry name" value="HTH_AraC"/>
</dbReference>
<dbReference type="PANTHER" id="PTHR43436:SF2">
    <property type="entry name" value="ARAC_XYLS FAMILY TRANSCRIPTIONAL REGULATOR"/>
    <property type="match status" value="1"/>
</dbReference>
<dbReference type="Pfam" id="PF06719">
    <property type="entry name" value="AraC_N"/>
    <property type="match status" value="1"/>
</dbReference>
<dbReference type="EMBL" id="LAQT01000003">
    <property type="protein sequence ID" value="KPC54180.1"/>
    <property type="molecule type" value="Genomic_DNA"/>
</dbReference>
<dbReference type="PATRIC" id="fig|857265.3.peg.1229"/>
<dbReference type="PROSITE" id="PS01124">
    <property type="entry name" value="HTH_ARAC_FAMILY_2"/>
    <property type="match status" value="1"/>
</dbReference>
<dbReference type="Gene3D" id="1.10.10.60">
    <property type="entry name" value="Homeodomain-like"/>
    <property type="match status" value="1"/>
</dbReference>
<name>A0A0N0XMH9_9NEIS</name>
<sequence length="317" mass="34461">MPATARKTTTVLAPEAIELLARLAPIEGYNLTGLDDIRLLRSDRPLTRTPVLYEPGIVIVCQGRKRGYLGDQVYIYDPQHYLVVSVALPFSMETEASAAEPLLALYLRLDFNLATDLMLQLDALAQLPNAAPRGMASTPLDARMADSVLRLLRALASPLETRLLGPALVREIYLHVMLGEQGGSMRAALAAHGQFGKIGRAIQLIHQSFAQPLDVPSLAASAGMSVATFHVHFKAVTDSSPMQYLKSTRLHQARLLMARNGMTAGAASAQVGYESASQFGREFKRLFGRSPLQEVARMKQSFALPDPAPSRGFVSSH</sequence>
<evidence type="ECO:0000256" key="1">
    <source>
        <dbReference type="ARBA" id="ARBA00023015"/>
    </source>
</evidence>
<evidence type="ECO:0000259" key="3">
    <source>
        <dbReference type="PROSITE" id="PS01124"/>
    </source>
</evidence>
<reference evidence="4 5" key="1">
    <citation type="submission" date="2015-07" db="EMBL/GenBank/DDBJ databases">
        <title>Draft genome sequence of the Amantichitinum ursilacus IGB-41, a new chitin-degrading bacterium.</title>
        <authorList>
            <person name="Kirstahler P."/>
            <person name="Guenther M."/>
            <person name="Grumaz C."/>
            <person name="Rupp S."/>
            <person name="Zibek S."/>
            <person name="Sohn K."/>
        </authorList>
    </citation>
    <scope>NUCLEOTIDE SEQUENCE [LARGE SCALE GENOMIC DNA]</scope>
    <source>
        <strain evidence="4 5">IGB-41</strain>
    </source>
</reference>
<gene>
    <name evidence="4" type="ORF">WG78_06005</name>
</gene>
<evidence type="ECO:0000256" key="2">
    <source>
        <dbReference type="ARBA" id="ARBA00023163"/>
    </source>
</evidence>
<dbReference type="GO" id="GO:0043565">
    <property type="term" value="F:sequence-specific DNA binding"/>
    <property type="evidence" value="ECO:0007669"/>
    <property type="project" value="InterPro"/>
</dbReference>
<dbReference type="OrthoDB" id="8584243at2"/>
<dbReference type="InterPro" id="IPR009594">
    <property type="entry name" value="Tscrpt_reg_HTH_AraC_N"/>
</dbReference>